<evidence type="ECO:0000313" key="1">
    <source>
        <dbReference type="EMBL" id="KAL2075890.1"/>
    </source>
</evidence>
<organism evidence="1 2">
    <name type="scientific">Oculimacula yallundae</name>
    <dbReference type="NCBI Taxonomy" id="86028"/>
    <lineage>
        <taxon>Eukaryota</taxon>
        <taxon>Fungi</taxon>
        <taxon>Dikarya</taxon>
        <taxon>Ascomycota</taxon>
        <taxon>Pezizomycotina</taxon>
        <taxon>Leotiomycetes</taxon>
        <taxon>Helotiales</taxon>
        <taxon>Ploettnerulaceae</taxon>
        <taxon>Oculimacula</taxon>
    </lineage>
</organism>
<dbReference type="Proteomes" id="UP001595075">
    <property type="component" value="Unassembled WGS sequence"/>
</dbReference>
<reference evidence="1 2" key="1">
    <citation type="journal article" date="2024" name="Commun. Biol.">
        <title>Comparative genomic analysis of thermophilic fungi reveals convergent evolutionary adaptations and gene losses.</title>
        <authorList>
            <person name="Steindorff A.S."/>
            <person name="Aguilar-Pontes M.V."/>
            <person name="Robinson A.J."/>
            <person name="Andreopoulos B."/>
            <person name="LaButti K."/>
            <person name="Kuo A."/>
            <person name="Mondo S."/>
            <person name="Riley R."/>
            <person name="Otillar R."/>
            <person name="Haridas S."/>
            <person name="Lipzen A."/>
            <person name="Grimwood J."/>
            <person name="Schmutz J."/>
            <person name="Clum A."/>
            <person name="Reid I.D."/>
            <person name="Moisan M.C."/>
            <person name="Butler G."/>
            <person name="Nguyen T.T.M."/>
            <person name="Dewar K."/>
            <person name="Conant G."/>
            <person name="Drula E."/>
            <person name="Henrissat B."/>
            <person name="Hansel C."/>
            <person name="Singer S."/>
            <person name="Hutchinson M.I."/>
            <person name="de Vries R.P."/>
            <person name="Natvig D.O."/>
            <person name="Powell A.J."/>
            <person name="Tsang A."/>
            <person name="Grigoriev I.V."/>
        </authorList>
    </citation>
    <scope>NUCLEOTIDE SEQUENCE [LARGE SCALE GENOMIC DNA]</scope>
    <source>
        <strain evidence="1 2">CBS 494.80</strain>
    </source>
</reference>
<gene>
    <name evidence="1" type="ORF">VTL71DRAFT_833</name>
</gene>
<keyword evidence="2" id="KW-1185">Reference proteome</keyword>
<sequence length="109" mass="12467">MSMVMMKEGKTSQLWYGIEKTKLLKNGGGAVVVAEVKEEVSWRLKEVRQQEPWQEELTFEDWTLDLQHRAPDRWYGMAGTISIPAHLMVKGEGRIKKRREDSAGHVVAG</sequence>
<evidence type="ECO:0000313" key="2">
    <source>
        <dbReference type="Proteomes" id="UP001595075"/>
    </source>
</evidence>
<accession>A0ABR4D1D8</accession>
<name>A0ABR4D1D8_9HELO</name>
<comment type="caution">
    <text evidence="1">The sequence shown here is derived from an EMBL/GenBank/DDBJ whole genome shotgun (WGS) entry which is preliminary data.</text>
</comment>
<proteinExistence type="predicted"/>
<protein>
    <submittedName>
        <fullName evidence="1">Uncharacterized protein</fullName>
    </submittedName>
</protein>
<dbReference type="EMBL" id="JAZHXI010000001">
    <property type="protein sequence ID" value="KAL2075890.1"/>
    <property type="molecule type" value="Genomic_DNA"/>
</dbReference>